<accession>A0A1Z1WNQ4</accession>
<dbReference type="InterPro" id="IPR014043">
    <property type="entry name" value="Acyl_transferase_dom"/>
</dbReference>
<dbReference type="SUPFAM" id="SSF52151">
    <property type="entry name" value="FabD/lysophospholipase-like"/>
    <property type="match status" value="1"/>
</dbReference>
<dbReference type="Gene3D" id="3.10.129.110">
    <property type="entry name" value="Polyketide synthase dehydratase"/>
    <property type="match status" value="1"/>
</dbReference>
<evidence type="ECO:0000313" key="7">
    <source>
        <dbReference type="EMBL" id="ARX88029.1"/>
    </source>
</evidence>
<dbReference type="InterPro" id="IPR016035">
    <property type="entry name" value="Acyl_Trfase/lysoPLipase"/>
</dbReference>
<dbReference type="InterPro" id="IPR001227">
    <property type="entry name" value="Ac_transferase_dom_sf"/>
</dbReference>
<keyword evidence="3" id="KW-0511">Multifunctional enzyme</keyword>
<feature type="region of interest" description="Disordered" evidence="5">
    <location>
        <begin position="223"/>
        <end position="264"/>
    </location>
</feature>
<evidence type="ECO:0000256" key="3">
    <source>
        <dbReference type="ARBA" id="ARBA00023268"/>
    </source>
</evidence>
<dbReference type="Pfam" id="PF21089">
    <property type="entry name" value="PKS_DH_N"/>
    <property type="match status" value="1"/>
</dbReference>
<dbReference type="PROSITE" id="PS52019">
    <property type="entry name" value="PKS_MFAS_DH"/>
    <property type="match status" value="1"/>
</dbReference>
<dbReference type="PANTHER" id="PTHR43775">
    <property type="entry name" value="FATTY ACID SYNTHASE"/>
    <property type="match status" value="1"/>
</dbReference>
<gene>
    <name evidence="7" type="ORF">SMD44_07515</name>
</gene>
<proteinExistence type="predicted"/>
<evidence type="ECO:0000313" key="8">
    <source>
        <dbReference type="Proteomes" id="UP000195880"/>
    </source>
</evidence>
<sequence length="264" mass="27695">MPGTELTAEYWYRNLRRTVRLSDAVERLAAAGHGTFVECSPHPVLALGLTSTLGGLGRDALVTGTLHRDDGGLDRFLRSLGEVYAGGGSPDWERVFAGTDARRVSLPTYAFDRQRYWLDPEPPTGDVGAVGLSPLDHPWWGAATDLPESGGALLTGRLSRDTHPWLGEHAVDDVVLLPGTAFLELAVQAAEQVGCDGVAELTLQAPLVLPARGGVQLRAVVGPADAAGDRPSPSTHAPRTRPTGPGPGRPTARSAAPPGTAATR</sequence>
<dbReference type="InterPro" id="IPR042104">
    <property type="entry name" value="PKS_dehydratase_sf"/>
</dbReference>
<dbReference type="PANTHER" id="PTHR43775:SF51">
    <property type="entry name" value="INACTIVE PHENOLPHTHIOCEROL SYNTHESIS POLYKETIDE SYNTHASE TYPE I PKS1-RELATED"/>
    <property type="match status" value="1"/>
</dbReference>
<dbReference type="InterPro" id="IPR050091">
    <property type="entry name" value="PKS_NRPS_Biosynth_Enz"/>
</dbReference>
<dbReference type="GO" id="GO:0006633">
    <property type="term" value="P:fatty acid biosynthetic process"/>
    <property type="evidence" value="ECO:0007669"/>
    <property type="project" value="TreeGrafter"/>
</dbReference>
<feature type="compositionally biased region" description="Low complexity" evidence="5">
    <location>
        <begin position="249"/>
        <end position="264"/>
    </location>
</feature>
<evidence type="ECO:0000256" key="1">
    <source>
        <dbReference type="ARBA" id="ARBA00004792"/>
    </source>
</evidence>
<feature type="domain" description="PKS/mFAS DH" evidence="6">
    <location>
        <begin position="137"/>
        <end position="264"/>
    </location>
</feature>
<dbReference type="SMART" id="SM00826">
    <property type="entry name" value="PKS_DH"/>
    <property type="match status" value="1"/>
</dbReference>
<evidence type="ECO:0000259" key="6">
    <source>
        <dbReference type="PROSITE" id="PS52019"/>
    </source>
</evidence>
<evidence type="ECO:0000256" key="4">
    <source>
        <dbReference type="PROSITE-ProRule" id="PRU01363"/>
    </source>
</evidence>
<reference evidence="7 8" key="1">
    <citation type="submission" date="2017-05" db="EMBL/GenBank/DDBJ databases">
        <title>Streptomyces alboflavus Genome sequencing and assembly.</title>
        <authorList>
            <person name="Wang Y."/>
            <person name="Du B."/>
            <person name="Ding Y."/>
            <person name="Liu H."/>
            <person name="Hou Q."/>
            <person name="Liu K."/>
            <person name="Wang C."/>
            <person name="Yao L."/>
        </authorList>
    </citation>
    <scope>NUCLEOTIDE SEQUENCE [LARGE SCALE GENOMIC DNA]</scope>
    <source>
        <strain evidence="7 8">MDJK44</strain>
    </source>
</reference>
<evidence type="ECO:0000256" key="5">
    <source>
        <dbReference type="SAM" id="MobiDB-lite"/>
    </source>
</evidence>
<dbReference type="GO" id="GO:0004312">
    <property type="term" value="F:fatty acid synthase activity"/>
    <property type="evidence" value="ECO:0007669"/>
    <property type="project" value="TreeGrafter"/>
</dbReference>
<dbReference type="Gene3D" id="3.40.366.10">
    <property type="entry name" value="Malonyl-Coenzyme A Acyl Carrier Protein, domain 2"/>
    <property type="match status" value="1"/>
</dbReference>
<name>A0A1Z1WNQ4_9ACTN</name>
<comment type="caution">
    <text evidence="4">Lacks conserved residue(s) required for the propagation of feature annotation.</text>
</comment>
<dbReference type="KEGG" id="salf:SMD44_07515"/>
<dbReference type="Pfam" id="PF00698">
    <property type="entry name" value="Acyl_transf_1"/>
    <property type="match status" value="1"/>
</dbReference>
<dbReference type="InterPro" id="IPR049900">
    <property type="entry name" value="PKS_mFAS_DH"/>
</dbReference>
<dbReference type="InterPro" id="IPR020807">
    <property type="entry name" value="PKS_DH"/>
</dbReference>
<keyword evidence="2" id="KW-0808">Transferase</keyword>
<dbReference type="InterPro" id="IPR049552">
    <property type="entry name" value="PKS_DH_N"/>
</dbReference>
<dbReference type="AlphaFoldDB" id="A0A1Z1WNQ4"/>
<protein>
    <recommendedName>
        <fullName evidence="6">PKS/mFAS DH domain-containing protein</fullName>
    </recommendedName>
</protein>
<dbReference type="EMBL" id="CP021748">
    <property type="protein sequence ID" value="ARX88029.1"/>
    <property type="molecule type" value="Genomic_DNA"/>
</dbReference>
<dbReference type="Proteomes" id="UP000195880">
    <property type="component" value="Chromosome"/>
</dbReference>
<dbReference type="Gene3D" id="3.30.70.3290">
    <property type="match status" value="1"/>
</dbReference>
<organism evidence="7 8">
    <name type="scientific">Streptomyces alboflavus</name>
    <dbReference type="NCBI Taxonomy" id="67267"/>
    <lineage>
        <taxon>Bacteria</taxon>
        <taxon>Bacillati</taxon>
        <taxon>Actinomycetota</taxon>
        <taxon>Actinomycetes</taxon>
        <taxon>Kitasatosporales</taxon>
        <taxon>Streptomycetaceae</taxon>
        <taxon>Streptomyces</taxon>
    </lineage>
</organism>
<keyword evidence="8" id="KW-1185">Reference proteome</keyword>
<comment type="pathway">
    <text evidence="1">Antibiotic biosynthesis.</text>
</comment>
<evidence type="ECO:0000256" key="2">
    <source>
        <dbReference type="ARBA" id="ARBA00022679"/>
    </source>
</evidence>